<dbReference type="EMBL" id="CYZR01000002">
    <property type="protein sequence ID" value="CUN59574.1"/>
    <property type="molecule type" value="Genomic_DNA"/>
</dbReference>
<dbReference type="PANTHER" id="PTHR37694:SF1">
    <property type="entry name" value="SLR8022 PROTEIN"/>
    <property type="match status" value="1"/>
</dbReference>
<evidence type="ECO:0000313" key="1">
    <source>
        <dbReference type="EMBL" id="CUN59574.1"/>
    </source>
</evidence>
<comment type="caution">
    <text evidence="1">The sequence shown here is derived from an EMBL/GenBank/DDBJ whole genome shotgun (WGS) entry which is preliminary data.</text>
</comment>
<evidence type="ECO:0008006" key="3">
    <source>
        <dbReference type="Google" id="ProtNLM"/>
    </source>
</evidence>
<evidence type="ECO:0000313" key="2">
    <source>
        <dbReference type="Proteomes" id="UP000095488"/>
    </source>
</evidence>
<dbReference type="Proteomes" id="UP000095488">
    <property type="component" value="Unassembled WGS sequence"/>
</dbReference>
<reference evidence="1 2" key="1">
    <citation type="submission" date="2015-09" db="EMBL/GenBank/DDBJ databases">
        <authorList>
            <consortium name="Pathogen Informatics"/>
            <person name="Wu L."/>
            <person name="Ma J."/>
        </authorList>
    </citation>
    <scope>NUCLEOTIDE SEQUENCE [LARGE SCALE GENOMIC DNA]</scope>
    <source>
        <strain evidence="1 2">2789STDY5834858</strain>
    </source>
</reference>
<dbReference type="Gene3D" id="2.60.120.10">
    <property type="entry name" value="Jelly Rolls"/>
    <property type="match status" value="1"/>
</dbReference>
<accession>A0ABP2AMU8</accession>
<dbReference type="SUPFAM" id="SSF51182">
    <property type="entry name" value="RmlC-like cupins"/>
    <property type="match status" value="1"/>
</dbReference>
<name>A0ABP2AMU8_SARVE</name>
<dbReference type="RefSeq" id="WP_055257469.1">
    <property type="nucleotide sequence ID" value="NZ_BCMV01000042.1"/>
</dbReference>
<keyword evidence="2" id="KW-1185">Reference proteome</keyword>
<dbReference type="InterPro" id="IPR011051">
    <property type="entry name" value="RmlC_Cupin_sf"/>
</dbReference>
<organism evidence="1 2">
    <name type="scientific">Sarcina ventriculi</name>
    <name type="common">Clostridium ventriculi</name>
    <dbReference type="NCBI Taxonomy" id="1267"/>
    <lineage>
        <taxon>Bacteria</taxon>
        <taxon>Bacillati</taxon>
        <taxon>Bacillota</taxon>
        <taxon>Clostridia</taxon>
        <taxon>Eubacteriales</taxon>
        <taxon>Clostridiaceae</taxon>
        <taxon>Sarcina</taxon>
    </lineage>
</organism>
<sequence>MKYLRNITPFEAINMADMIKHSGSKIASKALIDDNNMEIRFFSFAKGESIDKEHYEMETLFVCIEGSIKVLYNKNDETVLEKGQIIALEANVDYGLEALTDTKIFNILVKNEK</sequence>
<dbReference type="InterPro" id="IPR014710">
    <property type="entry name" value="RmlC-like_jellyroll"/>
</dbReference>
<dbReference type="PANTHER" id="PTHR37694">
    <property type="entry name" value="SLR8022 PROTEIN"/>
    <property type="match status" value="1"/>
</dbReference>
<gene>
    <name evidence="1" type="ORF">ERS852473_00579</name>
</gene>
<proteinExistence type="predicted"/>
<protein>
    <recommendedName>
        <fullName evidence="3">Cupin 2 conserved barrel domain-containing protein</fullName>
    </recommendedName>
</protein>